<evidence type="ECO:0000313" key="3">
    <source>
        <dbReference type="EMBL" id="TDD39379.1"/>
    </source>
</evidence>
<organism evidence="3 4">
    <name type="scientific">Nonomuraea terrae</name>
    <dbReference type="NCBI Taxonomy" id="2530383"/>
    <lineage>
        <taxon>Bacteria</taxon>
        <taxon>Bacillati</taxon>
        <taxon>Actinomycetota</taxon>
        <taxon>Actinomycetes</taxon>
        <taxon>Streptosporangiales</taxon>
        <taxon>Streptosporangiaceae</taxon>
        <taxon>Nonomuraea</taxon>
    </lineage>
</organism>
<keyword evidence="2" id="KW-0732">Signal</keyword>
<keyword evidence="3" id="KW-0326">Glycosidase</keyword>
<feature type="signal peptide" evidence="2">
    <location>
        <begin position="1"/>
        <end position="17"/>
    </location>
</feature>
<feature type="compositionally biased region" description="Polar residues" evidence="1">
    <location>
        <begin position="60"/>
        <end position="70"/>
    </location>
</feature>
<feature type="chain" id="PRO_5020236569" evidence="2">
    <location>
        <begin position="18"/>
        <end position="70"/>
    </location>
</feature>
<sequence length="70" mass="7064">MAATALLGLALAPTAHAASADTALPLGDADLAETRTTQTLADGVTLTRIVRGTDPAPADQINTTPRGPWV</sequence>
<accession>A0A4R4Y6X7</accession>
<name>A0A4R4Y6X7_9ACTN</name>
<dbReference type="Proteomes" id="UP000295302">
    <property type="component" value="Unassembled WGS sequence"/>
</dbReference>
<evidence type="ECO:0000313" key="4">
    <source>
        <dbReference type="Proteomes" id="UP000295302"/>
    </source>
</evidence>
<proteinExistence type="predicted"/>
<keyword evidence="3" id="KW-0378">Hydrolase</keyword>
<keyword evidence="4" id="KW-1185">Reference proteome</keyword>
<gene>
    <name evidence="3" type="ORF">E1286_35250</name>
</gene>
<feature type="non-terminal residue" evidence="3">
    <location>
        <position position="70"/>
    </location>
</feature>
<comment type="caution">
    <text evidence="3">The sequence shown here is derived from an EMBL/GenBank/DDBJ whole genome shotgun (WGS) entry which is preliminary data.</text>
</comment>
<dbReference type="EMBL" id="SMKQ01000167">
    <property type="protein sequence ID" value="TDD39379.1"/>
    <property type="molecule type" value="Genomic_DNA"/>
</dbReference>
<evidence type="ECO:0000256" key="2">
    <source>
        <dbReference type="SAM" id="SignalP"/>
    </source>
</evidence>
<dbReference type="GO" id="GO:0016798">
    <property type="term" value="F:hydrolase activity, acting on glycosyl bonds"/>
    <property type="evidence" value="ECO:0007669"/>
    <property type="project" value="UniProtKB-KW"/>
</dbReference>
<feature type="region of interest" description="Disordered" evidence="1">
    <location>
        <begin position="51"/>
        <end position="70"/>
    </location>
</feature>
<reference evidence="3 4" key="1">
    <citation type="submission" date="2019-03" db="EMBL/GenBank/DDBJ databases">
        <title>Draft genome sequences of novel Actinobacteria.</title>
        <authorList>
            <person name="Sahin N."/>
            <person name="Ay H."/>
            <person name="Saygin H."/>
        </authorList>
    </citation>
    <scope>NUCLEOTIDE SEQUENCE [LARGE SCALE GENOMIC DNA]</scope>
    <source>
        <strain evidence="3 4">CH32</strain>
    </source>
</reference>
<evidence type="ECO:0000256" key="1">
    <source>
        <dbReference type="SAM" id="MobiDB-lite"/>
    </source>
</evidence>
<protein>
    <submittedName>
        <fullName evidence="3">Phosphodiester glycosidase family protein</fullName>
    </submittedName>
</protein>
<dbReference type="AlphaFoldDB" id="A0A4R4Y6X7"/>